<accession>A0A2P2JY73</accession>
<protein>
    <submittedName>
        <fullName evidence="1">Uncharacterized protein</fullName>
    </submittedName>
</protein>
<evidence type="ECO:0000313" key="1">
    <source>
        <dbReference type="EMBL" id="MBW98413.1"/>
    </source>
</evidence>
<sequence length="96" mass="11139">MLVCRIYTCVTIEKENINSDFLLLLSSFLHFVVVTALELEECPLRNSNICSGFRSCLYLGRQKLLVPMRNCSWYNLVDQRSERNMGLSLWIISMVS</sequence>
<dbReference type="EMBL" id="GGEC01017930">
    <property type="protein sequence ID" value="MBW98413.1"/>
    <property type="molecule type" value="Transcribed_RNA"/>
</dbReference>
<dbReference type="AlphaFoldDB" id="A0A2P2JY73"/>
<organism evidence="1">
    <name type="scientific">Rhizophora mucronata</name>
    <name type="common">Asiatic mangrove</name>
    <dbReference type="NCBI Taxonomy" id="61149"/>
    <lineage>
        <taxon>Eukaryota</taxon>
        <taxon>Viridiplantae</taxon>
        <taxon>Streptophyta</taxon>
        <taxon>Embryophyta</taxon>
        <taxon>Tracheophyta</taxon>
        <taxon>Spermatophyta</taxon>
        <taxon>Magnoliopsida</taxon>
        <taxon>eudicotyledons</taxon>
        <taxon>Gunneridae</taxon>
        <taxon>Pentapetalae</taxon>
        <taxon>rosids</taxon>
        <taxon>fabids</taxon>
        <taxon>Malpighiales</taxon>
        <taxon>Rhizophoraceae</taxon>
        <taxon>Rhizophora</taxon>
    </lineage>
</organism>
<name>A0A2P2JY73_RHIMU</name>
<proteinExistence type="predicted"/>
<reference evidence="1" key="1">
    <citation type="submission" date="2018-02" db="EMBL/GenBank/DDBJ databases">
        <title>Rhizophora mucronata_Transcriptome.</title>
        <authorList>
            <person name="Meera S.P."/>
            <person name="Sreeshan A."/>
            <person name="Augustine A."/>
        </authorList>
    </citation>
    <scope>NUCLEOTIDE SEQUENCE</scope>
    <source>
        <tissue evidence="1">Leaf</tissue>
    </source>
</reference>